<evidence type="ECO:0000256" key="2">
    <source>
        <dbReference type="ARBA" id="ARBA00023136"/>
    </source>
</evidence>
<comment type="subcellular location">
    <subcellularLocation>
        <location evidence="1">Membrane</location>
    </subcellularLocation>
</comment>
<evidence type="ECO:0000313" key="6">
    <source>
        <dbReference type="Ensembl" id="ENSXCOP00000003492.1"/>
    </source>
</evidence>
<dbReference type="InterPro" id="IPR013164">
    <property type="entry name" value="Cadherin_N"/>
</dbReference>
<dbReference type="GO" id="GO:0007155">
    <property type="term" value="P:cell adhesion"/>
    <property type="evidence" value="ECO:0007669"/>
    <property type="project" value="TreeGrafter"/>
</dbReference>
<dbReference type="InterPro" id="IPR050174">
    <property type="entry name" value="Protocadherin/Cadherin-CA"/>
</dbReference>
<keyword evidence="7" id="KW-1185">Reference proteome</keyword>
<reference evidence="6" key="2">
    <citation type="submission" date="2025-09" db="UniProtKB">
        <authorList>
            <consortium name="Ensembl"/>
        </authorList>
    </citation>
    <scope>IDENTIFICATION</scope>
</reference>
<dbReference type="GeneTree" id="ENSGT00940000164173"/>
<reference evidence="6" key="1">
    <citation type="submission" date="2025-08" db="UniProtKB">
        <authorList>
            <consortium name="Ensembl"/>
        </authorList>
    </citation>
    <scope>IDENTIFICATION</scope>
</reference>
<dbReference type="Proteomes" id="UP000261380">
    <property type="component" value="Unplaced"/>
</dbReference>
<feature type="chain" id="PRO_5017321049" description="Cadherin N-terminal domain-containing protein" evidence="4">
    <location>
        <begin position="29"/>
        <end position="140"/>
    </location>
</feature>
<evidence type="ECO:0000313" key="7">
    <source>
        <dbReference type="Proteomes" id="UP000261380"/>
    </source>
</evidence>
<dbReference type="Gene3D" id="2.60.40.60">
    <property type="entry name" value="Cadherins"/>
    <property type="match status" value="1"/>
</dbReference>
<dbReference type="InterPro" id="IPR015919">
    <property type="entry name" value="Cadherin-like_sf"/>
</dbReference>
<keyword evidence="4" id="KW-0732">Signal</keyword>
<name>A0A3B5KY57_9TELE</name>
<organism evidence="6 7">
    <name type="scientific">Xiphophorus couchianus</name>
    <name type="common">Monterrey platyfish</name>
    <dbReference type="NCBI Taxonomy" id="32473"/>
    <lineage>
        <taxon>Eukaryota</taxon>
        <taxon>Metazoa</taxon>
        <taxon>Chordata</taxon>
        <taxon>Craniata</taxon>
        <taxon>Vertebrata</taxon>
        <taxon>Euteleostomi</taxon>
        <taxon>Actinopterygii</taxon>
        <taxon>Neopterygii</taxon>
        <taxon>Teleostei</taxon>
        <taxon>Neoteleostei</taxon>
        <taxon>Acanthomorphata</taxon>
        <taxon>Ovalentaria</taxon>
        <taxon>Atherinomorphae</taxon>
        <taxon>Cyprinodontiformes</taxon>
        <taxon>Poeciliidae</taxon>
        <taxon>Poeciliinae</taxon>
        <taxon>Xiphophorus</taxon>
    </lineage>
</organism>
<evidence type="ECO:0000256" key="1">
    <source>
        <dbReference type="ARBA" id="ARBA00004370"/>
    </source>
</evidence>
<dbReference type="CDD" id="cd11304">
    <property type="entry name" value="Cadherin_repeat"/>
    <property type="match status" value="1"/>
</dbReference>
<dbReference type="GO" id="GO:0005509">
    <property type="term" value="F:calcium ion binding"/>
    <property type="evidence" value="ECO:0007669"/>
    <property type="project" value="InterPro"/>
</dbReference>
<dbReference type="FunFam" id="2.60.40.60:FF:000006">
    <property type="entry name" value="Protocadherin alpha 2"/>
    <property type="match status" value="1"/>
</dbReference>
<dbReference type="AlphaFoldDB" id="A0A3B5KY57"/>
<accession>A0A3B5KY57</accession>
<dbReference type="PANTHER" id="PTHR24028:SF287">
    <property type="entry name" value="CADHERIN-RELATED NEURONAL RECEPTOR VARIABLE 1-RELATED"/>
    <property type="match status" value="1"/>
</dbReference>
<dbReference type="Ensembl" id="ENSXCOT00000003530.1">
    <property type="protein sequence ID" value="ENSXCOP00000003492.1"/>
    <property type="gene ID" value="ENSXCOG00000002757.1"/>
</dbReference>
<dbReference type="Pfam" id="PF08266">
    <property type="entry name" value="Cadherin_2"/>
    <property type="match status" value="1"/>
</dbReference>
<keyword evidence="2" id="KW-0472">Membrane</keyword>
<evidence type="ECO:0000256" key="3">
    <source>
        <dbReference type="ARBA" id="ARBA00023180"/>
    </source>
</evidence>
<protein>
    <recommendedName>
        <fullName evidence="5">Cadherin N-terminal domain-containing protein</fullName>
    </recommendedName>
</protein>
<evidence type="ECO:0000259" key="5">
    <source>
        <dbReference type="Pfam" id="PF08266"/>
    </source>
</evidence>
<dbReference type="GO" id="GO:0005886">
    <property type="term" value="C:plasma membrane"/>
    <property type="evidence" value="ECO:0007669"/>
    <property type="project" value="TreeGrafter"/>
</dbReference>
<dbReference type="PANTHER" id="PTHR24028">
    <property type="entry name" value="CADHERIN-87A"/>
    <property type="match status" value="1"/>
</dbReference>
<evidence type="ECO:0000256" key="4">
    <source>
        <dbReference type="SAM" id="SignalP"/>
    </source>
</evidence>
<dbReference type="SUPFAM" id="SSF49313">
    <property type="entry name" value="Cadherin-like"/>
    <property type="match status" value="1"/>
</dbReference>
<feature type="domain" description="Cadherin N-terminal" evidence="5">
    <location>
        <begin position="30"/>
        <end position="107"/>
    </location>
</feature>
<keyword evidence="3" id="KW-0325">Glycoprotein</keyword>
<proteinExistence type="predicted"/>
<feature type="signal peptide" evidence="4">
    <location>
        <begin position="1"/>
        <end position="28"/>
    </location>
</feature>
<sequence length="140" mass="16076">MHLLDRPSSIWIYFFLTLLNCYSDAVSGQLTYTVAEESNIGTVLGNIAKDLNINTQELETRMFQIVAGSKKKYFEVNVKTGSLYVNERIDREQLCGDESKCSLGVELAIWRRISTLMCRIWSRVCSRQLPDQRQSILMSI</sequence>